<feature type="domain" description="DUF4174" evidence="3">
    <location>
        <begin position="29"/>
        <end position="147"/>
    </location>
</feature>
<proteinExistence type="predicted"/>
<evidence type="ECO:0000313" key="4">
    <source>
        <dbReference type="EMBL" id="QCK15120.1"/>
    </source>
</evidence>
<keyword evidence="2" id="KW-1133">Transmembrane helix</keyword>
<evidence type="ECO:0000313" key="5">
    <source>
        <dbReference type="Proteomes" id="UP000298616"/>
    </source>
</evidence>
<keyword evidence="5" id="KW-1185">Reference proteome</keyword>
<name>A0A4D7JNP5_9BACT</name>
<organism evidence="4 5">
    <name type="scientific">Mangrovivirga cuniculi</name>
    <dbReference type="NCBI Taxonomy" id="2715131"/>
    <lineage>
        <taxon>Bacteria</taxon>
        <taxon>Pseudomonadati</taxon>
        <taxon>Bacteroidota</taxon>
        <taxon>Cytophagia</taxon>
        <taxon>Cytophagales</taxon>
        <taxon>Mangrovivirgaceae</taxon>
        <taxon>Mangrovivirga</taxon>
    </lineage>
</organism>
<gene>
    <name evidence="4" type="ORF">DCC35_10360</name>
</gene>
<feature type="transmembrane region" description="Helical" evidence="2">
    <location>
        <begin position="6"/>
        <end position="25"/>
    </location>
</feature>
<dbReference type="Proteomes" id="UP000298616">
    <property type="component" value="Chromosome"/>
</dbReference>
<dbReference type="AlphaFoldDB" id="A0A4D7JNP5"/>
<reference evidence="4 5" key="1">
    <citation type="submission" date="2018-04" db="EMBL/GenBank/DDBJ databases">
        <title>Complete genome uncultured novel isolate.</title>
        <authorList>
            <person name="Merlino G."/>
        </authorList>
    </citation>
    <scope>NUCLEOTIDE SEQUENCE [LARGE SCALE GENOMIC DNA]</scope>
    <source>
        <strain evidence="5">R1DC9</strain>
    </source>
</reference>
<dbReference type="KEGG" id="fpf:DCC35_10360"/>
<dbReference type="RefSeq" id="WP_137090705.1">
    <property type="nucleotide sequence ID" value="NZ_CP028923.1"/>
</dbReference>
<evidence type="ECO:0000256" key="1">
    <source>
        <dbReference type="ARBA" id="ARBA00022729"/>
    </source>
</evidence>
<dbReference type="EMBL" id="CP028923">
    <property type="protein sequence ID" value="QCK15120.1"/>
    <property type="molecule type" value="Genomic_DNA"/>
</dbReference>
<dbReference type="OrthoDB" id="7362103at2"/>
<keyword evidence="1" id="KW-0732">Signal</keyword>
<accession>A0A4D7JNP5</accession>
<keyword evidence="2" id="KW-0812">Transmembrane</keyword>
<sequence>MKQYFFLPSIMIFIALTSMITFNNLNKILDDAAWEKRVLIISSSSDKHSLIREQYTKWKKELPGLIDRDLIIIAPKEAKWMITTNQADIETHFVPNKKIIHKFELDSSKLNIILIGKDTGVKDITHEIKDSQYWFNQIDQMPMRKSEMKKH</sequence>
<protein>
    <recommendedName>
        <fullName evidence="3">DUF4174 domain-containing protein</fullName>
    </recommendedName>
</protein>
<dbReference type="Pfam" id="PF13778">
    <property type="entry name" value="DUF4174"/>
    <property type="match status" value="1"/>
</dbReference>
<evidence type="ECO:0000259" key="3">
    <source>
        <dbReference type="Pfam" id="PF13778"/>
    </source>
</evidence>
<dbReference type="InterPro" id="IPR025232">
    <property type="entry name" value="DUF4174"/>
</dbReference>
<evidence type="ECO:0000256" key="2">
    <source>
        <dbReference type="SAM" id="Phobius"/>
    </source>
</evidence>
<keyword evidence="2" id="KW-0472">Membrane</keyword>